<evidence type="ECO:0000256" key="1">
    <source>
        <dbReference type="SAM" id="MobiDB-lite"/>
    </source>
</evidence>
<feature type="chain" id="PRO_5045543819" evidence="3">
    <location>
        <begin position="27"/>
        <end position="212"/>
    </location>
</feature>
<dbReference type="Gene3D" id="2.60.40.2230">
    <property type="entry name" value="Uncharacterised protein YcnI-like PF07987, DUF1775"/>
    <property type="match status" value="1"/>
</dbReference>
<feature type="signal peptide" evidence="3">
    <location>
        <begin position="1"/>
        <end position="26"/>
    </location>
</feature>
<reference evidence="5" key="1">
    <citation type="submission" date="2022-08" db="EMBL/GenBank/DDBJ databases">
        <title>Alicyclobacillus dauci DSM2870, complete genome.</title>
        <authorList>
            <person name="Wang Q."/>
            <person name="Cai R."/>
            <person name="Wang Z."/>
        </authorList>
    </citation>
    <scope>NUCLEOTIDE SEQUENCE</scope>
    <source>
        <strain evidence="5">DSM 28700</strain>
    </source>
</reference>
<proteinExistence type="predicted"/>
<keyword evidence="3" id="KW-0732">Signal</keyword>
<accession>A0ABY6Z9P4</accession>
<evidence type="ECO:0000313" key="6">
    <source>
        <dbReference type="Proteomes" id="UP001164803"/>
    </source>
</evidence>
<dbReference type="CDD" id="cd08545">
    <property type="entry name" value="YcnI_like"/>
    <property type="match status" value="1"/>
</dbReference>
<dbReference type="InterPro" id="IPR012533">
    <property type="entry name" value="YcnI-copper_dom"/>
</dbReference>
<evidence type="ECO:0000256" key="3">
    <source>
        <dbReference type="SAM" id="SignalP"/>
    </source>
</evidence>
<evidence type="ECO:0000313" key="5">
    <source>
        <dbReference type="EMBL" id="WAH38810.1"/>
    </source>
</evidence>
<name>A0ABY6Z9P4_9BACL</name>
<keyword evidence="2" id="KW-1133">Transmembrane helix</keyword>
<organism evidence="5 6">
    <name type="scientific">Alicyclobacillus dauci</name>
    <dbReference type="NCBI Taxonomy" id="1475485"/>
    <lineage>
        <taxon>Bacteria</taxon>
        <taxon>Bacillati</taxon>
        <taxon>Bacillota</taxon>
        <taxon>Bacilli</taxon>
        <taxon>Bacillales</taxon>
        <taxon>Alicyclobacillaceae</taxon>
        <taxon>Alicyclobacillus</taxon>
    </lineage>
</organism>
<evidence type="ECO:0000256" key="2">
    <source>
        <dbReference type="SAM" id="Phobius"/>
    </source>
</evidence>
<feature type="domain" description="YncI copper-binding" evidence="4">
    <location>
        <begin position="27"/>
        <end position="141"/>
    </location>
</feature>
<sequence length="212" mass="22671">MNRIQKFLTGSASAFATLAITTTAFAHVIVTPAQSTVGAWEKYTMRVPCEKTDPTWKIVLKIPNGVEFEQYEPVPGWTVQTQKSGQSGETVTWSTSGTGIQPGQFDEFSFVAKNPTSPTKVAWDAYQYYKDGTIVEWTGDEGSSTPHSFTNILSGQPAAQSAPSSTPSTTTAPVANGLGWTMADTWVLAVSVVSLLLSGLAIGLSLKRNGDE</sequence>
<feature type="region of interest" description="Disordered" evidence="1">
    <location>
        <begin position="140"/>
        <end position="171"/>
    </location>
</feature>
<dbReference type="RefSeq" id="WP_268046402.1">
    <property type="nucleotide sequence ID" value="NZ_CP104064.1"/>
</dbReference>
<dbReference type="InterPro" id="IPR038507">
    <property type="entry name" value="YcnI-like_sf"/>
</dbReference>
<dbReference type="Proteomes" id="UP001164803">
    <property type="component" value="Chromosome"/>
</dbReference>
<evidence type="ECO:0000259" key="4">
    <source>
        <dbReference type="Pfam" id="PF07987"/>
    </source>
</evidence>
<protein>
    <submittedName>
        <fullName evidence="5">DUF1775 domain-containing protein</fullName>
    </submittedName>
</protein>
<dbReference type="Pfam" id="PF07987">
    <property type="entry name" value="DUF1775"/>
    <property type="match status" value="1"/>
</dbReference>
<feature type="transmembrane region" description="Helical" evidence="2">
    <location>
        <begin position="186"/>
        <end position="206"/>
    </location>
</feature>
<feature type="compositionally biased region" description="Polar residues" evidence="1">
    <location>
        <begin position="141"/>
        <end position="154"/>
    </location>
</feature>
<keyword evidence="2" id="KW-0812">Transmembrane</keyword>
<dbReference type="EMBL" id="CP104064">
    <property type="protein sequence ID" value="WAH38810.1"/>
    <property type="molecule type" value="Genomic_DNA"/>
</dbReference>
<gene>
    <name evidence="5" type="ORF">NZD86_10190</name>
</gene>
<feature type="compositionally biased region" description="Low complexity" evidence="1">
    <location>
        <begin position="156"/>
        <end position="171"/>
    </location>
</feature>
<keyword evidence="6" id="KW-1185">Reference proteome</keyword>
<keyword evidence="2" id="KW-0472">Membrane</keyword>